<dbReference type="GO" id="GO:0016757">
    <property type="term" value="F:glycosyltransferase activity"/>
    <property type="evidence" value="ECO:0007669"/>
    <property type="project" value="UniProtKB-KW"/>
</dbReference>
<name>A0A381NK37_9ZZZZ</name>
<feature type="domain" description="Glycosyltransferase 2-like" evidence="5">
    <location>
        <begin position="6"/>
        <end position="147"/>
    </location>
</feature>
<dbReference type="SUPFAM" id="SSF53448">
    <property type="entry name" value="Nucleotide-diphospho-sugar transferases"/>
    <property type="match status" value="1"/>
</dbReference>
<dbReference type="EMBL" id="UINC01000421">
    <property type="protein sequence ID" value="SUZ54982.1"/>
    <property type="molecule type" value="Genomic_DNA"/>
</dbReference>
<evidence type="ECO:0000313" key="6">
    <source>
        <dbReference type="EMBL" id="SUZ54982.1"/>
    </source>
</evidence>
<evidence type="ECO:0000256" key="1">
    <source>
        <dbReference type="ARBA" id="ARBA00006739"/>
    </source>
</evidence>
<feature type="non-terminal residue" evidence="6">
    <location>
        <position position="1"/>
    </location>
</feature>
<evidence type="ECO:0000259" key="5">
    <source>
        <dbReference type="Pfam" id="PF00535"/>
    </source>
</evidence>
<keyword evidence="4" id="KW-0472">Membrane</keyword>
<protein>
    <recommendedName>
        <fullName evidence="5">Glycosyltransferase 2-like domain-containing protein</fullName>
    </recommendedName>
</protein>
<keyword evidence="4" id="KW-1133">Transmembrane helix</keyword>
<feature type="non-terminal residue" evidence="6">
    <location>
        <position position="279"/>
    </location>
</feature>
<dbReference type="InterPro" id="IPR029044">
    <property type="entry name" value="Nucleotide-diphossugar_trans"/>
</dbReference>
<dbReference type="PANTHER" id="PTHR43179:SF12">
    <property type="entry name" value="GALACTOFURANOSYLTRANSFERASE GLFT2"/>
    <property type="match status" value="1"/>
</dbReference>
<keyword evidence="3" id="KW-0808">Transferase</keyword>
<organism evidence="6">
    <name type="scientific">marine metagenome</name>
    <dbReference type="NCBI Taxonomy" id="408172"/>
    <lineage>
        <taxon>unclassified sequences</taxon>
        <taxon>metagenomes</taxon>
        <taxon>ecological metagenomes</taxon>
    </lineage>
</organism>
<dbReference type="CDD" id="cd04186">
    <property type="entry name" value="GT_2_like_c"/>
    <property type="match status" value="1"/>
</dbReference>
<comment type="similarity">
    <text evidence="1">Belongs to the glycosyltransferase 2 family.</text>
</comment>
<evidence type="ECO:0000256" key="2">
    <source>
        <dbReference type="ARBA" id="ARBA00022676"/>
    </source>
</evidence>
<keyword evidence="2" id="KW-0328">Glycosyltransferase</keyword>
<gene>
    <name evidence="6" type="ORF">METZ01_LOCUS7836</name>
</gene>
<dbReference type="InterPro" id="IPR001173">
    <property type="entry name" value="Glyco_trans_2-like"/>
</dbReference>
<dbReference type="Pfam" id="PF00535">
    <property type="entry name" value="Glycos_transf_2"/>
    <property type="match status" value="1"/>
</dbReference>
<proteinExistence type="inferred from homology"/>
<sequence>MDTLVSIIIPHWNGIDVLSECIDSLNNTEYSNFEIIVVDNASSDDSVNWLKTNHPKINVVENDQNYGYAGGCNRGIGISKGDYIVFLNNDTIHEKDWLNNLVSFMNSHPDCAAVQPKILNYYERDRFDYAGGSGGYMDVLCYPFARGRLFLEQENDNKQYDDDTHCFWASGTAIMVRKKYFLKVEKFDENFFAHMEEIDLCWKLQLKGYSIYVHPGSVIYHKNAVSLPMTSLKKFMLNHRNSIIMLLSNYKLFTTLYLFPIRYALELVAIIYALTKLDF</sequence>
<dbReference type="AlphaFoldDB" id="A0A381NK37"/>
<dbReference type="Gene3D" id="3.90.550.10">
    <property type="entry name" value="Spore Coat Polysaccharide Biosynthesis Protein SpsA, Chain A"/>
    <property type="match status" value="1"/>
</dbReference>
<reference evidence="6" key="1">
    <citation type="submission" date="2018-05" db="EMBL/GenBank/DDBJ databases">
        <authorList>
            <person name="Lanie J.A."/>
            <person name="Ng W.-L."/>
            <person name="Kazmierczak K.M."/>
            <person name="Andrzejewski T.M."/>
            <person name="Davidsen T.M."/>
            <person name="Wayne K.J."/>
            <person name="Tettelin H."/>
            <person name="Glass J.I."/>
            <person name="Rusch D."/>
            <person name="Podicherti R."/>
            <person name="Tsui H.-C.T."/>
            <person name="Winkler M.E."/>
        </authorList>
    </citation>
    <scope>NUCLEOTIDE SEQUENCE</scope>
</reference>
<evidence type="ECO:0000256" key="3">
    <source>
        <dbReference type="ARBA" id="ARBA00022679"/>
    </source>
</evidence>
<dbReference type="PANTHER" id="PTHR43179">
    <property type="entry name" value="RHAMNOSYLTRANSFERASE WBBL"/>
    <property type="match status" value="1"/>
</dbReference>
<keyword evidence="4" id="KW-0812">Transmembrane</keyword>
<evidence type="ECO:0000256" key="4">
    <source>
        <dbReference type="SAM" id="Phobius"/>
    </source>
</evidence>
<feature type="transmembrane region" description="Helical" evidence="4">
    <location>
        <begin position="252"/>
        <end position="274"/>
    </location>
</feature>
<accession>A0A381NK37</accession>